<evidence type="ECO:0000256" key="8">
    <source>
        <dbReference type="ARBA" id="ARBA00023136"/>
    </source>
</evidence>
<feature type="transmembrane region" description="Helical" evidence="10">
    <location>
        <begin position="222"/>
        <end position="241"/>
    </location>
</feature>
<evidence type="ECO:0000256" key="1">
    <source>
        <dbReference type="ARBA" id="ARBA00004651"/>
    </source>
</evidence>
<comment type="subcellular location">
    <subcellularLocation>
        <location evidence="1">Cell membrane</location>
        <topology evidence="1">Multi-pass membrane protein</topology>
    </subcellularLocation>
</comment>
<keyword evidence="9" id="KW-0739">Sodium transport</keyword>
<dbReference type="InterPro" id="IPR014710">
    <property type="entry name" value="RmlC-like_jellyroll"/>
</dbReference>
<reference evidence="12 13" key="1">
    <citation type="submission" date="2011-07" db="EMBL/GenBank/DDBJ databases">
        <authorList>
            <person name="Coyne R."/>
            <person name="Brami D."/>
            <person name="Johnson J."/>
            <person name="Hostetler J."/>
            <person name="Hannick L."/>
            <person name="Clark T."/>
            <person name="Cassidy-Hanley D."/>
            <person name="Inman J."/>
        </authorList>
    </citation>
    <scope>NUCLEOTIDE SEQUENCE [LARGE SCALE GENOMIC DNA]</scope>
    <source>
        <strain evidence="12 13">G5</strain>
    </source>
</reference>
<dbReference type="PANTHER" id="PTHR10110">
    <property type="entry name" value="SODIUM/HYDROGEN EXCHANGER"/>
    <property type="match status" value="1"/>
</dbReference>
<dbReference type="OrthoDB" id="441412at2759"/>
<dbReference type="Gene3D" id="2.60.120.10">
    <property type="entry name" value="Jelly Rolls"/>
    <property type="match status" value="1"/>
</dbReference>
<evidence type="ECO:0000256" key="7">
    <source>
        <dbReference type="ARBA" id="ARBA00023065"/>
    </source>
</evidence>
<name>G0QJX1_ICHMU</name>
<dbReference type="PANTHER" id="PTHR10110:SF86">
    <property type="entry name" value="SODIUM_HYDROGEN EXCHANGER 7"/>
    <property type="match status" value="1"/>
</dbReference>
<organism evidence="12 13">
    <name type="scientific">Ichthyophthirius multifiliis</name>
    <name type="common">White spot disease agent</name>
    <name type="synonym">Ich</name>
    <dbReference type="NCBI Taxonomy" id="5932"/>
    <lineage>
        <taxon>Eukaryota</taxon>
        <taxon>Sar</taxon>
        <taxon>Alveolata</taxon>
        <taxon>Ciliophora</taxon>
        <taxon>Intramacronucleata</taxon>
        <taxon>Oligohymenophorea</taxon>
        <taxon>Hymenostomatida</taxon>
        <taxon>Ophryoglenina</taxon>
        <taxon>Ichthyophthirius</taxon>
    </lineage>
</organism>
<keyword evidence="6" id="KW-0915">Sodium</keyword>
<dbReference type="InParanoid" id="G0QJX1"/>
<feature type="domain" description="Cyclic nucleotide-binding" evidence="11">
    <location>
        <begin position="737"/>
        <end position="848"/>
    </location>
</feature>
<evidence type="ECO:0000256" key="5">
    <source>
        <dbReference type="ARBA" id="ARBA00022989"/>
    </source>
</evidence>
<evidence type="ECO:0000256" key="2">
    <source>
        <dbReference type="ARBA" id="ARBA00022448"/>
    </source>
</evidence>
<dbReference type="GO" id="GO:0098719">
    <property type="term" value="P:sodium ion import across plasma membrane"/>
    <property type="evidence" value="ECO:0007669"/>
    <property type="project" value="TreeGrafter"/>
</dbReference>
<protein>
    <submittedName>
        <fullName evidence="12">Sodium hydrogen exchanger family protein, putative</fullName>
    </submittedName>
</protein>
<feature type="transmembrane region" description="Helical" evidence="10">
    <location>
        <begin position="52"/>
        <end position="69"/>
    </location>
</feature>
<dbReference type="PROSITE" id="PS50042">
    <property type="entry name" value="CNMP_BINDING_3"/>
    <property type="match status" value="1"/>
</dbReference>
<dbReference type="SUPFAM" id="SSF51206">
    <property type="entry name" value="cAMP-binding domain-like"/>
    <property type="match status" value="1"/>
</dbReference>
<keyword evidence="8 10" id="KW-0472">Membrane</keyword>
<dbReference type="OMA" id="FDGIVKW"/>
<proteinExistence type="predicted"/>
<keyword evidence="4 10" id="KW-0812">Transmembrane</keyword>
<keyword evidence="7" id="KW-0406">Ion transport</keyword>
<dbReference type="InterPro" id="IPR018422">
    <property type="entry name" value="Cation/H_exchanger_CPA1"/>
</dbReference>
<dbReference type="GO" id="GO:0015385">
    <property type="term" value="F:sodium:proton antiporter activity"/>
    <property type="evidence" value="ECO:0007669"/>
    <property type="project" value="InterPro"/>
</dbReference>
<feature type="transmembrane region" description="Helical" evidence="10">
    <location>
        <begin position="306"/>
        <end position="331"/>
    </location>
</feature>
<dbReference type="GeneID" id="14910678"/>
<feature type="transmembrane region" description="Helical" evidence="10">
    <location>
        <begin position="89"/>
        <end position="111"/>
    </location>
</feature>
<feature type="transmembrane region" description="Helical" evidence="10">
    <location>
        <begin position="343"/>
        <end position="365"/>
    </location>
</feature>
<evidence type="ECO:0000256" key="6">
    <source>
        <dbReference type="ARBA" id="ARBA00023053"/>
    </source>
</evidence>
<dbReference type="Proteomes" id="UP000008983">
    <property type="component" value="Unassembled WGS sequence"/>
</dbReference>
<evidence type="ECO:0000259" key="11">
    <source>
        <dbReference type="PROSITE" id="PS50042"/>
    </source>
</evidence>
<dbReference type="AlphaFoldDB" id="G0QJX1"/>
<dbReference type="Pfam" id="PF00999">
    <property type="entry name" value="Na_H_Exchanger"/>
    <property type="match status" value="1"/>
</dbReference>
<feature type="transmembrane region" description="Helical" evidence="10">
    <location>
        <begin position="118"/>
        <end position="140"/>
    </location>
</feature>
<dbReference type="CDD" id="cd00038">
    <property type="entry name" value="CAP_ED"/>
    <property type="match status" value="1"/>
</dbReference>
<keyword evidence="13" id="KW-1185">Reference proteome</keyword>
<dbReference type="STRING" id="857967.G0QJX1"/>
<dbReference type="EMBL" id="GL983101">
    <property type="protein sequence ID" value="EGR34487.1"/>
    <property type="molecule type" value="Genomic_DNA"/>
</dbReference>
<feature type="transmembrane region" description="Helical" evidence="10">
    <location>
        <begin position="253"/>
        <end position="286"/>
    </location>
</feature>
<gene>
    <name evidence="12" type="ORF">IMG5_009940</name>
</gene>
<feature type="transmembrane region" description="Helical" evidence="10">
    <location>
        <begin position="377"/>
        <end position="399"/>
    </location>
</feature>
<keyword evidence="2" id="KW-0813">Transport</keyword>
<dbReference type="GO" id="GO:0051453">
    <property type="term" value="P:regulation of intracellular pH"/>
    <property type="evidence" value="ECO:0007669"/>
    <property type="project" value="TreeGrafter"/>
</dbReference>
<evidence type="ECO:0000313" key="12">
    <source>
        <dbReference type="EMBL" id="EGR34487.1"/>
    </source>
</evidence>
<dbReference type="RefSeq" id="XP_004039791.1">
    <property type="nucleotide sequence ID" value="XM_004039743.1"/>
</dbReference>
<keyword evidence="5 10" id="KW-1133">Transmembrane helix</keyword>
<evidence type="ECO:0000313" key="13">
    <source>
        <dbReference type="Proteomes" id="UP000008983"/>
    </source>
</evidence>
<evidence type="ECO:0000256" key="3">
    <source>
        <dbReference type="ARBA" id="ARBA00022475"/>
    </source>
</evidence>
<evidence type="ECO:0000256" key="10">
    <source>
        <dbReference type="SAM" id="Phobius"/>
    </source>
</evidence>
<dbReference type="Gene3D" id="6.10.140.1330">
    <property type="match status" value="1"/>
</dbReference>
<dbReference type="InterPro" id="IPR006153">
    <property type="entry name" value="Cation/H_exchanger_TM"/>
</dbReference>
<feature type="transmembrane region" description="Helical" evidence="10">
    <location>
        <begin position="146"/>
        <end position="170"/>
    </location>
</feature>
<feature type="transmembrane region" description="Helical" evidence="10">
    <location>
        <begin position="411"/>
        <end position="435"/>
    </location>
</feature>
<feature type="transmembrane region" description="Helical" evidence="10">
    <location>
        <begin position="25"/>
        <end position="43"/>
    </location>
</feature>
<evidence type="ECO:0000256" key="4">
    <source>
        <dbReference type="ARBA" id="ARBA00022692"/>
    </source>
</evidence>
<dbReference type="GO" id="GO:0005886">
    <property type="term" value="C:plasma membrane"/>
    <property type="evidence" value="ECO:0007669"/>
    <property type="project" value="UniProtKB-SubCell"/>
</dbReference>
<evidence type="ECO:0000256" key="9">
    <source>
        <dbReference type="ARBA" id="ARBA00023201"/>
    </source>
</evidence>
<dbReference type="GO" id="GO:0015386">
    <property type="term" value="F:potassium:proton antiporter activity"/>
    <property type="evidence" value="ECO:0007669"/>
    <property type="project" value="TreeGrafter"/>
</dbReference>
<sequence length="982" mass="111755">MNINVLNNEHNTQESSSVHEGSEHQQPLILFFVFFGLFFGGILRQVNQATKIPYTPMLIILGMIFAAYRNELGFIGDAVKIWSQINPHMILFIFIPVLIFESGFNCDWYVFKRALVNIILLAGPGVFIGATILAICIKVILSYDDITWYGALTMGSILCATDPVAVVALLKELGASVQFNTLIEGESLLNDGTAMVFYQVFINLEKGRSSNPVSVVLGFCRTSLGGPFLGIVMGILGSYWLRRIIRDDVLTSTVTFIVCYICFYLAEFTFLAVSGILSIVVLGLFMSANGKVKIYPESEHAVHTVWSFAQYVCETLIFLLTGLLIGVEIVGQSTITTSDWVKLIVFWVLMIITRYLMVIILMPFLKQSGYPITQQELYVLVWGGLRGALGLTLSLMVLVDDEIESVRLKQLTVFYMAGTATLTLLVNGTTCGALVKYLNIVETTAIKNRLLQNTVKNMINNCDDKVKSFKGNNFLQMADWNKVEKISGLEEIKNEMYRSQEGVNISQRKSTYTGFNKNEVLQEIRFRMLRSMKGLFWENYECGQLSANAIKLLDEAMNRSLEHTQKPLKLWDLIFVNFSDFQTLKFMFAVNNWIIIGSIAKTYILQHLSFVYEVVSCFIQTAHEIEEIQSSLPISQHFVAQIDEELNLSVKLAQHYLAELSDNFPQIIKSIHTKKAANSIIEAQKHFLLDYRNKGYIDNNDYIHYRSKIDKKALMLENMEFDLVLPTFQSILLQFPVFNSLTEDQLKLLQQNQKMKSFEEGEEIYTKDEPFRHIYIITQGAVSEQITQNFSLHIGIGGILSYAHCVSDSDQKSVCTAKALTHVKCNYIPFGIFKEIMRNNRSFEQRVFMKSIIYFVKINPDKAGPLKNLNENNLNDYCENAEFFSLANTQNILFENGAYIIAGSMKNSRSQEVLDQFTYINPSNDNFVALEDVYLIKFIEQVVKKNRQTVMEQVEDVDQNIGFQIKNIKGKAKDVEMEQIQF</sequence>
<dbReference type="InterPro" id="IPR018490">
    <property type="entry name" value="cNMP-bd_dom_sf"/>
</dbReference>
<dbReference type="eggNOG" id="KOG1965">
    <property type="taxonomic scope" value="Eukaryota"/>
</dbReference>
<accession>G0QJX1</accession>
<dbReference type="InterPro" id="IPR000595">
    <property type="entry name" value="cNMP-bd_dom"/>
</dbReference>
<keyword evidence="3" id="KW-1003">Cell membrane</keyword>